<feature type="transmembrane region" description="Helical" evidence="7">
    <location>
        <begin position="70"/>
        <end position="95"/>
    </location>
</feature>
<dbReference type="STRING" id="1765967.BW247_13695"/>
<dbReference type="EMBL" id="CP019434">
    <property type="protein sequence ID" value="APZ44014.1"/>
    <property type="molecule type" value="Genomic_DNA"/>
</dbReference>
<keyword evidence="6 7" id="KW-0472">Membrane</keyword>
<evidence type="ECO:0000256" key="7">
    <source>
        <dbReference type="RuleBase" id="RU363032"/>
    </source>
</evidence>
<evidence type="ECO:0000256" key="5">
    <source>
        <dbReference type="ARBA" id="ARBA00022989"/>
    </source>
</evidence>
<dbReference type="OrthoDB" id="9805884at2"/>
<dbReference type="PROSITE" id="PS50928">
    <property type="entry name" value="ABC_TM1"/>
    <property type="match status" value="1"/>
</dbReference>
<feature type="transmembrane region" description="Helical" evidence="7">
    <location>
        <begin position="131"/>
        <end position="149"/>
    </location>
</feature>
<dbReference type="GO" id="GO:0005886">
    <property type="term" value="C:plasma membrane"/>
    <property type="evidence" value="ECO:0007669"/>
    <property type="project" value="UniProtKB-SubCell"/>
</dbReference>
<protein>
    <submittedName>
        <fullName evidence="9">Peptide ABC transporter permease</fullName>
    </submittedName>
</protein>
<dbReference type="CDD" id="cd06261">
    <property type="entry name" value="TM_PBP2"/>
    <property type="match status" value="1"/>
</dbReference>
<organism evidence="9 10">
    <name type="scientific">Acidihalobacter ferrooxydans</name>
    <dbReference type="NCBI Taxonomy" id="1765967"/>
    <lineage>
        <taxon>Bacteria</taxon>
        <taxon>Pseudomonadati</taxon>
        <taxon>Pseudomonadota</taxon>
        <taxon>Gammaproteobacteria</taxon>
        <taxon>Chromatiales</taxon>
        <taxon>Ectothiorhodospiraceae</taxon>
        <taxon>Acidihalobacter</taxon>
    </lineage>
</organism>
<comment type="similarity">
    <text evidence="7">Belongs to the binding-protein-dependent transport system permease family.</text>
</comment>
<evidence type="ECO:0000313" key="10">
    <source>
        <dbReference type="Proteomes" id="UP000243807"/>
    </source>
</evidence>
<keyword evidence="3" id="KW-1003">Cell membrane</keyword>
<dbReference type="InterPro" id="IPR000515">
    <property type="entry name" value="MetI-like"/>
</dbReference>
<evidence type="ECO:0000256" key="3">
    <source>
        <dbReference type="ARBA" id="ARBA00022475"/>
    </source>
</evidence>
<keyword evidence="10" id="KW-1185">Reference proteome</keyword>
<dbReference type="RefSeq" id="WP_076837637.1">
    <property type="nucleotide sequence ID" value="NZ_CP019434.1"/>
</dbReference>
<comment type="subcellular location">
    <subcellularLocation>
        <location evidence="1 7">Cell membrane</location>
        <topology evidence="1 7">Multi-pass membrane protein</topology>
    </subcellularLocation>
</comment>
<keyword evidence="4 7" id="KW-0812">Transmembrane</keyword>
<accession>A0A1P8UJP7</accession>
<feature type="transmembrane region" description="Helical" evidence="7">
    <location>
        <begin position="107"/>
        <end position="125"/>
    </location>
</feature>
<evidence type="ECO:0000256" key="1">
    <source>
        <dbReference type="ARBA" id="ARBA00004651"/>
    </source>
</evidence>
<dbReference type="Pfam" id="PF00528">
    <property type="entry name" value="BPD_transp_1"/>
    <property type="match status" value="1"/>
</dbReference>
<dbReference type="Proteomes" id="UP000243807">
    <property type="component" value="Chromosome"/>
</dbReference>
<dbReference type="KEGG" id="afy:BW247_13695"/>
<evidence type="ECO:0000259" key="8">
    <source>
        <dbReference type="PROSITE" id="PS50928"/>
    </source>
</evidence>
<dbReference type="AlphaFoldDB" id="A0A1P8UJP7"/>
<feature type="transmembrane region" description="Helical" evidence="7">
    <location>
        <begin position="196"/>
        <end position="213"/>
    </location>
</feature>
<dbReference type="PANTHER" id="PTHR43386:SF25">
    <property type="entry name" value="PEPTIDE ABC TRANSPORTER PERMEASE PROTEIN"/>
    <property type="match status" value="1"/>
</dbReference>
<feature type="transmembrane region" description="Helical" evidence="7">
    <location>
        <begin position="233"/>
        <end position="256"/>
    </location>
</feature>
<keyword evidence="2 7" id="KW-0813">Transport</keyword>
<name>A0A1P8UJP7_9GAMM</name>
<gene>
    <name evidence="9" type="ORF">BW247_13695</name>
</gene>
<keyword evidence="5 7" id="KW-1133">Transmembrane helix</keyword>
<dbReference type="InterPro" id="IPR050366">
    <property type="entry name" value="BP-dependent_transpt_permease"/>
</dbReference>
<proteinExistence type="inferred from homology"/>
<evidence type="ECO:0000256" key="2">
    <source>
        <dbReference type="ARBA" id="ARBA00022448"/>
    </source>
</evidence>
<dbReference type="InterPro" id="IPR035906">
    <property type="entry name" value="MetI-like_sf"/>
</dbReference>
<evidence type="ECO:0000313" key="9">
    <source>
        <dbReference type="EMBL" id="APZ44014.1"/>
    </source>
</evidence>
<evidence type="ECO:0000256" key="4">
    <source>
        <dbReference type="ARBA" id="ARBA00022692"/>
    </source>
</evidence>
<dbReference type="Gene3D" id="1.10.3720.10">
    <property type="entry name" value="MetI-like"/>
    <property type="match status" value="1"/>
</dbReference>
<reference evidence="9 10" key="1">
    <citation type="submission" date="2017-01" db="EMBL/GenBank/DDBJ databases">
        <title>Draft sequence of Acidihalobacter ferrooxidans strain DSM 14175 (strain V8).</title>
        <authorList>
            <person name="Khaleque H.N."/>
            <person name="Ramsay J.P."/>
            <person name="Murphy R.J.T."/>
            <person name="Kaksonen A.H."/>
            <person name="Boxall N.J."/>
            <person name="Watkin E.L.J."/>
        </authorList>
    </citation>
    <scope>NUCLEOTIDE SEQUENCE [LARGE SCALE GENOMIC DNA]</scope>
    <source>
        <strain evidence="9 10">V8</strain>
    </source>
</reference>
<evidence type="ECO:0000256" key="6">
    <source>
        <dbReference type="ARBA" id="ARBA00023136"/>
    </source>
</evidence>
<dbReference type="SUPFAM" id="SSF161098">
    <property type="entry name" value="MetI-like"/>
    <property type="match status" value="1"/>
</dbReference>
<sequence length="265" mass="27999">MRANLTLAIGAAMLLVWIVTALGAPWLAPYSPTALDFSALDQAPSWAHWFGTDNYGRDVLSRVMYGGREVLLVAPAATLLGLALGAAIGLTTAYYGRWVDEAIMRTLDAVMALPIVVLALLALTVLGPSTLNVILVIGLVFSPLIARTVRAQALVETQQEYVAAARLRGESAAYIIAVEILPNVRGPLIVEGTIRVGYAVFTAATLGFLGLGVQPPTPDWGLMVSEGQAQLTVAPWVVLFPALAIVFVVVGVSLVADGLRERLQG</sequence>
<feature type="domain" description="ABC transmembrane type-1" evidence="8">
    <location>
        <begin position="67"/>
        <end position="256"/>
    </location>
</feature>
<dbReference type="PANTHER" id="PTHR43386">
    <property type="entry name" value="OLIGOPEPTIDE TRANSPORT SYSTEM PERMEASE PROTEIN APPC"/>
    <property type="match status" value="1"/>
</dbReference>
<dbReference type="GO" id="GO:0055085">
    <property type="term" value="P:transmembrane transport"/>
    <property type="evidence" value="ECO:0007669"/>
    <property type="project" value="InterPro"/>
</dbReference>